<feature type="domain" description="Calcineurin-like phosphoesterase N-terminal" evidence="4">
    <location>
        <begin position="42"/>
        <end position="88"/>
    </location>
</feature>
<dbReference type="InterPro" id="IPR018391">
    <property type="entry name" value="PQQ_b-propeller_rpt"/>
</dbReference>
<dbReference type="Pfam" id="PF16371">
    <property type="entry name" value="MetallophosN"/>
    <property type="match status" value="1"/>
</dbReference>
<dbReference type="Gene3D" id="2.130.10.10">
    <property type="entry name" value="YVTN repeat-like/Quinoprotein amine dehydrogenase"/>
    <property type="match status" value="2"/>
</dbReference>
<dbReference type="CDD" id="cd00838">
    <property type="entry name" value="MPP_superfamily"/>
    <property type="match status" value="1"/>
</dbReference>
<dbReference type="InterPro" id="IPR015943">
    <property type="entry name" value="WD40/YVTN_repeat-like_dom_sf"/>
</dbReference>
<keyword evidence="1" id="KW-0472">Membrane</keyword>
<proteinExistence type="predicted"/>
<protein>
    <submittedName>
        <fullName evidence="5">Phosphoesterase</fullName>
    </submittedName>
</protein>
<reference evidence="5" key="1">
    <citation type="journal article" date="2014" name="Int. J. Syst. Evol. Microbiol.">
        <title>Complete genome sequence of Corynebacterium casei LMG S-19264T (=DSM 44701T), isolated from a smear-ripened cheese.</title>
        <authorList>
            <consortium name="US DOE Joint Genome Institute (JGI-PGF)"/>
            <person name="Walter F."/>
            <person name="Albersmeier A."/>
            <person name="Kalinowski J."/>
            <person name="Ruckert C."/>
        </authorList>
    </citation>
    <scope>NUCLEOTIDE SEQUENCE</scope>
    <source>
        <strain evidence="5">KCTC 12113</strain>
    </source>
</reference>
<dbReference type="SMART" id="SM00564">
    <property type="entry name" value="PQQ"/>
    <property type="match status" value="6"/>
</dbReference>
<dbReference type="InterPro" id="IPR004843">
    <property type="entry name" value="Calcineurin-like_PHP"/>
</dbReference>
<dbReference type="PANTHER" id="PTHR34512:SF30">
    <property type="entry name" value="OUTER MEMBRANE PROTEIN ASSEMBLY FACTOR BAMB"/>
    <property type="match status" value="1"/>
</dbReference>
<dbReference type="AlphaFoldDB" id="A0A918J428"/>
<evidence type="ECO:0000259" key="2">
    <source>
        <dbReference type="Pfam" id="PF00149"/>
    </source>
</evidence>
<dbReference type="SUPFAM" id="SSF56300">
    <property type="entry name" value="Metallo-dependent phosphatases"/>
    <property type="match status" value="1"/>
</dbReference>
<name>A0A918J428_9FLAO</name>
<evidence type="ECO:0000259" key="3">
    <source>
        <dbReference type="Pfam" id="PF13360"/>
    </source>
</evidence>
<dbReference type="InterPro" id="IPR029052">
    <property type="entry name" value="Metallo-depent_PP-like"/>
</dbReference>
<keyword evidence="1" id="KW-0812">Transmembrane</keyword>
<comment type="caution">
    <text evidence="5">The sequence shown here is derived from an EMBL/GenBank/DDBJ whole genome shotgun (WGS) entry which is preliminary data.</text>
</comment>
<reference evidence="5" key="2">
    <citation type="submission" date="2020-09" db="EMBL/GenBank/DDBJ databases">
        <authorList>
            <person name="Sun Q."/>
            <person name="Kim S."/>
        </authorList>
    </citation>
    <scope>NUCLEOTIDE SEQUENCE</scope>
    <source>
        <strain evidence="5">KCTC 12113</strain>
    </source>
</reference>
<dbReference type="Gene3D" id="3.60.21.10">
    <property type="match status" value="1"/>
</dbReference>
<dbReference type="SUPFAM" id="SSF50998">
    <property type="entry name" value="Quinoprotein alcohol dehydrogenase-like"/>
    <property type="match status" value="1"/>
</dbReference>
<evidence type="ECO:0000256" key="1">
    <source>
        <dbReference type="SAM" id="Phobius"/>
    </source>
</evidence>
<feature type="domain" description="Calcineurin-like phosphoesterase" evidence="2">
    <location>
        <begin position="117"/>
        <end position="290"/>
    </location>
</feature>
<keyword evidence="1" id="KW-1133">Transmembrane helix</keyword>
<accession>A0A918J428</accession>
<evidence type="ECO:0000313" key="6">
    <source>
        <dbReference type="Proteomes" id="UP000634668"/>
    </source>
</evidence>
<sequence length="829" mass="93974">MNCLLNIKLVVAGILLLGVNFWGYGQLKGKVFIDHNDNGKKEASEKGVQNAVVSDGYHVVRTDKNGNYQLPGWEKQRFITIYPSGDFKSEKRFIPITGKSKSYDFPVEPKIKKEEVKFVQISDTETYEYGDWVDNLKKYVKVHKPDFVVHTGDICYRAGMEWHADNLTEKDMGIPVYYCLGNHDLVKGDYGEQFFEEKFGPAWYAFEEGNTLFVITPMMGGDFPPGFNHEDIGGWLQNLLKAYDKNQPKMFFNHDLLTNGDSFVFKKNKNESIVLEDYNLKAWLYGHWHINMVKTHGNSGVVSYSTATLAKGGIDHSPSSFRVIDVDKNGNHKSELIWSHLEREIEIVSPQKNQLRLNDSGNIEISVNVYDSGSAIDSVRYSVWGKDEFNWDNLLYKSKWKLMTKTSDWNWRATYFPNDRRDFELVVDAYLKSGEVLHRKQNFRIDDKSFNETSNGIWSNMAGNKEHHPVVDIKQQAPYTMEWTANVGSNIYMSSPVIMDNYVLTAGFDDSNAENCFIVCWNTTSGEELWRYKTKNGVKNQMVIAQEKVIATDMIGHTYAIDIASGELAWENDLKYNRAPGFITGLVTDGKIVYTGFSESLSALDVNTGKVLWRNTAWSGGEGTTPTMTIADDVIIASRHWGAIYAHNRFTGELLWSRSDEGLRFRDGVLSYKDKSLWVAEQDKFHQLDLKTGKTVHSFITGMQHTGTSAPIVLQDKAILSGSHPGIASFDLKTGNKNWEFQVDPALFYTPSYFSDQQQSVETTPILVGENLIFGAMDGKIYVLRADTGQLVWKTSLGAPVITSAAIIKKGFFICDFAGNIYFFKSDQK</sequence>
<evidence type="ECO:0000259" key="4">
    <source>
        <dbReference type="Pfam" id="PF16371"/>
    </source>
</evidence>
<gene>
    <name evidence="5" type="ORF">GCM10007383_32690</name>
</gene>
<dbReference type="Pfam" id="PF00149">
    <property type="entry name" value="Metallophos"/>
    <property type="match status" value="1"/>
</dbReference>
<feature type="domain" description="Pyrrolo-quinoline quinone repeat" evidence="3">
    <location>
        <begin position="496"/>
        <end position="696"/>
    </location>
</feature>
<dbReference type="Pfam" id="PF13360">
    <property type="entry name" value="PQQ_2"/>
    <property type="match status" value="1"/>
</dbReference>
<dbReference type="InterPro" id="IPR002372">
    <property type="entry name" value="PQQ_rpt_dom"/>
</dbReference>
<keyword evidence="6" id="KW-1185">Reference proteome</keyword>
<dbReference type="InterPro" id="IPR032285">
    <property type="entry name" value="Metallophos_N"/>
</dbReference>
<feature type="transmembrane region" description="Helical" evidence="1">
    <location>
        <begin position="7"/>
        <end position="25"/>
    </location>
</feature>
<dbReference type="InterPro" id="IPR011047">
    <property type="entry name" value="Quinoprotein_ADH-like_sf"/>
</dbReference>
<dbReference type="RefSeq" id="WP_026814468.1">
    <property type="nucleotide sequence ID" value="NZ_BMWP01000028.1"/>
</dbReference>
<dbReference type="PANTHER" id="PTHR34512">
    <property type="entry name" value="CELL SURFACE PROTEIN"/>
    <property type="match status" value="1"/>
</dbReference>
<evidence type="ECO:0000313" key="5">
    <source>
        <dbReference type="EMBL" id="GGW45857.1"/>
    </source>
</evidence>
<dbReference type="GO" id="GO:0016787">
    <property type="term" value="F:hydrolase activity"/>
    <property type="evidence" value="ECO:0007669"/>
    <property type="project" value="InterPro"/>
</dbReference>
<dbReference type="EMBL" id="BMWP01000028">
    <property type="protein sequence ID" value="GGW45857.1"/>
    <property type="molecule type" value="Genomic_DNA"/>
</dbReference>
<dbReference type="Proteomes" id="UP000634668">
    <property type="component" value="Unassembled WGS sequence"/>
</dbReference>
<organism evidence="5 6">
    <name type="scientific">Arenibacter certesii</name>
    <dbReference type="NCBI Taxonomy" id="228955"/>
    <lineage>
        <taxon>Bacteria</taxon>
        <taxon>Pseudomonadati</taxon>
        <taxon>Bacteroidota</taxon>
        <taxon>Flavobacteriia</taxon>
        <taxon>Flavobacteriales</taxon>
        <taxon>Flavobacteriaceae</taxon>
        <taxon>Arenibacter</taxon>
    </lineage>
</organism>